<accession>A0A6N6MBW5</accession>
<feature type="signal peptide" evidence="1">
    <location>
        <begin position="1"/>
        <end position="18"/>
    </location>
</feature>
<feature type="domain" description="Putative auto-transporter adhesin head GIN" evidence="2">
    <location>
        <begin position="28"/>
        <end position="207"/>
    </location>
</feature>
<protein>
    <submittedName>
        <fullName evidence="3">DUF2807 domain-containing protein</fullName>
    </submittedName>
</protein>
<evidence type="ECO:0000313" key="4">
    <source>
        <dbReference type="Proteomes" id="UP000441333"/>
    </source>
</evidence>
<comment type="caution">
    <text evidence="3">The sequence shown here is derived from an EMBL/GenBank/DDBJ whole genome shotgun (WGS) entry which is preliminary data.</text>
</comment>
<dbReference type="Proteomes" id="UP000441333">
    <property type="component" value="Unassembled WGS sequence"/>
</dbReference>
<keyword evidence="1" id="KW-0732">Signal</keyword>
<dbReference type="Gene3D" id="2.160.20.120">
    <property type="match status" value="1"/>
</dbReference>
<evidence type="ECO:0000259" key="2">
    <source>
        <dbReference type="Pfam" id="PF10988"/>
    </source>
</evidence>
<evidence type="ECO:0000313" key="3">
    <source>
        <dbReference type="EMBL" id="KAB1066763.1"/>
    </source>
</evidence>
<evidence type="ECO:0000256" key="1">
    <source>
        <dbReference type="SAM" id="SignalP"/>
    </source>
</evidence>
<name>A0A6N6MBW5_9FLAO</name>
<gene>
    <name evidence="3" type="ORF">F6U93_12965</name>
</gene>
<dbReference type="InterPro" id="IPR021255">
    <property type="entry name" value="DUF2807"/>
</dbReference>
<reference evidence="3 4" key="1">
    <citation type="submission" date="2019-09" db="EMBL/GenBank/DDBJ databases">
        <authorList>
            <person name="Cao W.R."/>
        </authorList>
    </citation>
    <scope>NUCLEOTIDE SEQUENCE [LARGE SCALE GENOMIC DNA]</scope>
    <source>
        <strain evidence="3 4">B1N29</strain>
    </source>
</reference>
<organism evidence="3 4">
    <name type="scientific">Pseudotamlana haliotis</name>
    <dbReference type="NCBI Taxonomy" id="2614804"/>
    <lineage>
        <taxon>Bacteria</taxon>
        <taxon>Pseudomonadati</taxon>
        <taxon>Bacteroidota</taxon>
        <taxon>Flavobacteriia</taxon>
        <taxon>Flavobacteriales</taxon>
        <taxon>Flavobacteriaceae</taxon>
        <taxon>Pseudotamlana</taxon>
    </lineage>
</organism>
<keyword evidence="4" id="KW-1185">Reference proteome</keyword>
<dbReference type="RefSeq" id="WP_150940521.1">
    <property type="nucleotide sequence ID" value="NZ_WAAT01000051.1"/>
</dbReference>
<feature type="chain" id="PRO_5026870429" evidence="1">
    <location>
        <begin position="19"/>
        <end position="225"/>
    </location>
</feature>
<sequence>MKRIFFILSVLISSSIFAQETVEKTVGEFTEVKVYDLIHLEMVKSEEYKVVITGENTDQVSVHNKNGKLKIKMNIEKLFNGTNTKVKLYYKHVDIIDVNEGAQITSNDVIEQFEIDLRAQEGGTITVPVKVKHTIVKSITGGIITVKGTSKDQNIDINTGGIFKGEELITEDTDVSIKAAGEAYVHATQEVNAKIRAGGNVYIYGKPEVINENTALGGTVKRMDK</sequence>
<proteinExistence type="predicted"/>
<dbReference type="EMBL" id="WAAT01000051">
    <property type="protein sequence ID" value="KAB1066763.1"/>
    <property type="molecule type" value="Genomic_DNA"/>
</dbReference>
<dbReference type="Pfam" id="PF10988">
    <property type="entry name" value="DUF2807"/>
    <property type="match status" value="1"/>
</dbReference>
<dbReference type="AlphaFoldDB" id="A0A6N6MBW5"/>